<comment type="similarity">
    <text evidence="2 4">Belongs to the class-IV pyridoxal-phosphate-dependent aminotransferase family.</text>
</comment>
<evidence type="ECO:0000313" key="6">
    <source>
        <dbReference type="EMBL" id="TGO04766.1"/>
    </source>
</evidence>
<keyword evidence="3 5" id="KW-0663">Pyridoxal phosphate</keyword>
<dbReference type="RefSeq" id="WP_135850312.1">
    <property type="nucleotide sequence ID" value="NZ_RHPJ01000003.1"/>
</dbReference>
<dbReference type="GO" id="GO:0016829">
    <property type="term" value="F:lyase activity"/>
    <property type="evidence" value="ECO:0007669"/>
    <property type="project" value="UniProtKB-KW"/>
</dbReference>
<evidence type="ECO:0000256" key="1">
    <source>
        <dbReference type="ARBA" id="ARBA00001933"/>
    </source>
</evidence>
<dbReference type="InterPro" id="IPR036038">
    <property type="entry name" value="Aminotransferase-like"/>
</dbReference>
<dbReference type="PROSITE" id="PS00770">
    <property type="entry name" value="AA_TRANSFER_CLASS_4"/>
    <property type="match status" value="1"/>
</dbReference>
<dbReference type="EMBL" id="RHPJ01000003">
    <property type="protein sequence ID" value="TGO04766.1"/>
    <property type="molecule type" value="Genomic_DNA"/>
</dbReference>
<evidence type="ECO:0000313" key="7">
    <source>
        <dbReference type="Proteomes" id="UP000297318"/>
    </source>
</evidence>
<name>A0A4Z1DZ16_9MICO</name>
<dbReference type="InterPro" id="IPR043131">
    <property type="entry name" value="BCAT-like_N"/>
</dbReference>
<protein>
    <submittedName>
        <fullName evidence="6">Aminodeoxychorismate lyase</fullName>
    </submittedName>
</protein>
<reference evidence="6 7" key="1">
    <citation type="submission" date="2018-11" db="EMBL/GenBank/DDBJ databases">
        <title>Complete genome sequencing of the Actinobacteria Serinibacter sp. K3-2.</title>
        <authorList>
            <person name="Rakitin A.L."/>
            <person name="Beletsky A.V."/>
            <person name="Mardanov A.V."/>
            <person name="Ravin N.V."/>
            <person name="Gromova A.S."/>
            <person name="Filippova S.N."/>
            <person name="Gal'Chenko V.F."/>
        </authorList>
    </citation>
    <scope>NUCLEOTIDE SEQUENCE [LARGE SCALE GENOMIC DNA]</scope>
    <source>
        <strain evidence="6 7">K3-2</strain>
    </source>
</reference>
<dbReference type="Proteomes" id="UP000297318">
    <property type="component" value="Unassembled WGS sequence"/>
</dbReference>
<dbReference type="PANTHER" id="PTHR42743">
    <property type="entry name" value="AMINO-ACID AMINOTRANSFERASE"/>
    <property type="match status" value="1"/>
</dbReference>
<proteinExistence type="inferred from homology"/>
<evidence type="ECO:0000256" key="4">
    <source>
        <dbReference type="RuleBase" id="RU004106"/>
    </source>
</evidence>
<evidence type="ECO:0000256" key="3">
    <source>
        <dbReference type="ARBA" id="ARBA00022898"/>
    </source>
</evidence>
<organism evidence="6 7">
    <name type="scientific">Serinibacter arcticus</name>
    <dbReference type="NCBI Taxonomy" id="1655435"/>
    <lineage>
        <taxon>Bacteria</taxon>
        <taxon>Bacillati</taxon>
        <taxon>Actinomycetota</taxon>
        <taxon>Actinomycetes</taxon>
        <taxon>Micrococcales</taxon>
        <taxon>Beutenbergiaceae</taxon>
        <taxon>Serinibacter</taxon>
    </lineage>
</organism>
<dbReference type="Pfam" id="PF01063">
    <property type="entry name" value="Aminotran_4"/>
    <property type="match status" value="1"/>
</dbReference>
<dbReference type="InterPro" id="IPR018300">
    <property type="entry name" value="Aminotrans_IV_CS"/>
</dbReference>
<gene>
    <name evidence="6" type="ORF">SERN_2359</name>
</gene>
<comment type="caution">
    <text evidence="6">The sequence shown here is derived from an EMBL/GenBank/DDBJ whole genome shotgun (WGS) entry which is preliminary data.</text>
</comment>
<evidence type="ECO:0000256" key="2">
    <source>
        <dbReference type="ARBA" id="ARBA00009320"/>
    </source>
</evidence>
<dbReference type="GO" id="GO:0005829">
    <property type="term" value="C:cytosol"/>
    <property type="evidence" value="ECO:0007669"/>
    <property type="project" value="TreeGrafter"/>
</dbReference>
<accession>A0A4Z1DZ16</accession>
<dbReference type="InterPro" id="IPR043132">
    <property type="entry name" value="BCAT-like_C"/>
</dbReference>
<dbReference type="InterPro" id="IPR050571">
    <property type="entry name" value="Class-IV_PLP-Dep_Aminotrnsfr"/>
</dbReference>
<dbReference type="PANTHER" id="PTHR42743:SF11">
    <property type="entry name" value="AMINODEOXYCHORISMATE LYASE"/>
    <property type="match status" value="1"/>
</dbReference>
<evidence type="ECO:0000256" key="5">
    <source>
        <dbReference type="RuleBase" id="RU004516"/>
    </source>
</evidence>
<keyword evidence="7" id="KW-1185">Reference proteome</keyword>
<sequence>MTTIAWFDGRLVDPRGAHLSVLDHGFVVGDGVFETCELLDGEPFALTRHLARLTTSAVGLGIDPPQDAVVRDAVAQVSAAWNEAEPGVVARLRITWTAGLGPLGSDRLGGPGTLVVAASAAPRHGDAKVHVVPWTRNERGALAGLKTTSYGENALALARARAHGAGEAIFGNNRGELCEGTGTNVFLEDERGLLTPPLTSGALAGVTRALVLDWAAEAGIPVREETVPLSAIHTAAHVALTSSTRGISPVVEVDGVRKEPGRLTLAMGELFPLKQRENLDP</sequence>
<keyword evidence="6" id="KW-0456">Lyase</keyword>
<dbReference type="Gene3D" id="3.20.10.10">
    <property type="entry name" value="D-amino Acid Aminotransferase, subunit A, domain 2"/>
    <property type="match status" value="1"/>
</dbReference>
<dbReference type="GO" id="GO:0046394">
    <property type="term" value="P:carboxylic acid biosynthetic process"/>
    <property type="evidence" value="ECO:0007669"/>
    <property type="project" value="UniProtKB-ARBA"/>
</dbReference>
<dbReference type="SUPFAM" id="SSF56752">
    <property type="entry name" value="D-aminoacid aminotransferase-like PLP-dependent enzymes"/>
    <property type="match status" value="1"/>
</dbReference>
<comment type="cofactor">
    <cofactor evidence="1 5">
        <name>pyridoxal 5'-phosphate</name>
        <dbReference type="ChEBI" id="CHEBI:597326"/>
    </cofactor>
</comment>
<dbReference type="OrthoDB" id="9805628at2"/>
<dbReference type="AlphaFoldDB" id="A0A4Z1DZ16"/>
<dbReference type="Gene3D" id="3.30.470.10">
    <property type="match status" value="1"/>
</dbReference>
<dbReference type="InterPro" id="IPR001544">
    <property type="entry name" value="Aminotrans_IV"/>
</dbReference>